<keyword evidence="3" id="KW-0689">Ribosomal protein</keyword>
<organism evidence="9 10">
    <name type="scientific">Sodiomyces alkalinus (strain CBS 110278 / VKM F-3762 / F11)</name>
    <name type="common">Alkaliphilic filamentous fungus</name>
    <dbReference type="NCBI Taxonomy" id="1314773"/>
    <lineage>
        <taxon>Eukaryota</taxon>
        <taxon>Fungi</taxon>
        <taxon>Dikarya</taxon>
        <taxon>Ascomycota</taxon>
        <taxon>Pezizomycotina</taxon>
        <taxon>Sordariomycetes</taxon>
        <taxon>Hypocreomycetidae</taxon>
        <taxon>Glomerellales</taxon>
        <taxon>Plectosphaerellaceae</taxon>
        <taxon>Sodiomyces</taxon>
    </lineage>
</organism>
<dbReference type="GO" id="GO:1990904">
    <property type="term" value="C:ribonucleoprotein complex"/>
    <property type="evidence" value="ECO:0007669"/>
    <property type="project" value="UniProtKB-KW"/>
</dbReference>
<feature type="region of interest" description="Disordered" evidence="7">
    <location>
        <begin position="24"/>
        <end position="55"/>
    </location>
</feature>
<dbReference type="OrthoDB" id="275534at2759"/>
<dbReference type="EMBL" id="ML119059">
    <property type="protein sequence ID" value="ROT36264.1"/>
    <property type="molecule type" value="Genomic_DNA"/>
</dbReference>
<dbReference type="Gene3D" id="2.20.28.120">
    <property type="entry name" value="Ribosomal protein L33"/>
    <property type="match status" value="1"/>
</dbReference>
<dbReference type="GO" id="GO:0005840">
    <property type="term" value="C:ribosome"/>
    <property type="evidence" value="ECO:0007669"/>
    <property type="project" value="UniProtKB-KW"/>
</dbReference>
<dbReference type="RefSeq" id="XP_028464070.1">
    <property type="nucleotide sequence ID" value="XM_028614429.1"/>
</dbReference>
<dbReference type="InterPro" id="IPR011332">
    <property type="entry name" value="Ribosomal_zn-bd"/>
</dbReference>
<dbReference type="AlphaFoldDB" id="A0A3N2PPA3"/>
<accession>A0A3N2PPA3</accession>
<sequence>MINYYIRSSGNCVVVSTAVRTVVPQRSSPHHEESSAGPFQKSSASGASIHRRPSGVAVGSIRKLRSDARTKLKAESTGGDTQKARPKSRIITVRLLSMAMTGFFYTFNRVRTASPMSMLKYDPIVDIVAPRHAAYICGEKFSSSNKSGKANDRRSGFTIRLEPPTRRDPSILRPTPIRNVPIMISTSSGVRGGLV</sequence>
<keyword evidence="8" id="KW-0812">Transmembrane</keyword>
<dbReference type="PANTHER" id="PTHR47037:SF1">
    <property type="entry name" value="LARGE RIBOSOMAL SUBUNIT PROTEIN BL33M"/>
    <property type="match status" value="1"/>
</dbReference>
<keyword evidence="8" id="KW-0472">Membrane</keyword>
<name>A0A3N2PPA3_SODAK</name>
<dbReference type="GO" id="GO:0006412">
    <property type="term" value="P:translation"/>
    <property type="evidence" value="ECO:0007669"/>
    <property type="project" value="InterPro"/>
</dbReference>
<evidence type="ECO:0000256" key="1">
    <source>
        <dbReference type="ARBA" id="ARBA00004173"/>
    </source>
</evidence>
<dbReference type="GeneID" id="39582907"/>
<dbReference type="STRING" id="1314773.A0A3N2PPA3"/>
<keyword evidence="8" id="KW-1133">Transmembrane helix</keyword>
<dbReference type="PANTHER" id="PTHR47037">
    <property type="entry name" value="39S RIBOSOMAL PROTEIN L33, MITOCHONDRIAL"/>
    <property type="match status" value="1"/>
</dbReference>
<keyword evidence="5" id="KW-0687">Ribonucleoprotein</keyword>
<dbReference type="GO" id="GO:0005739">
    <property type="term" value="C:mitochondrion"/>
    <property type="evidence" value="ECO:0007669"/>
    <property type="project" value="UniProtKB-SubCell"/>
</dbReference>
<keyword evidence="10" id="KW-1185">Reference proteome</keyword>
<evidence type="ECO:0000256" key="6">
    <source>
        <dbReference type="ARBA" id="ARBA00035275"/>
    </source>
</evidence>
<evidence type="ECO:0000256" key="2">
    <source>
        <dbReference type="ARBA" id="ARBA00007596"/>
    </source>
</evidence>
<keyword evidence="4" id="KW-0496">Mitochondrion</keyword>
<dbReference type="Proteomes" id="UP000272025">
    <property type="component" value="Unassembled WGS sequence"/>
</dbReference>
<evidence type="ECO:0000256" key="5">
    <source>
        <dbReference type="ARBA" id="ARBA00023274"/>
    </source>
</evidence>
<dbReference type="SUPFAM" id="SSF57829">
    <property type="entry name" value="Zn-binding ribosomal proteins"/>
    <property type="match status" value="1"/>
</dbReference>
<evidence type="ECO:0000256" key="4">
    <source>
        <dbReference type="ARBA" id="ARBA00023128"/>
    </source>
</evidence>
<feature type="transmembrane region" description="Helical" evidence="8">
    <location>
        <begin position="91"/>
        <end position="107"/>
    </location>
</feature>
<protein>
    <recommendedName>
        <fullName evidence="6">Large ribosomal subunit protein bL33m</fullName>
    </recommendedName>
</protein>
<evidence type="ECO:0000313" key="10">
    <source>
        <dbReference type="Proteomes" id="UP000272025"/>
    </source>
</evidence>
<comment type="similarity">
    <text evidence="2">Belongs to the bacterial ribosomal protein bL33 family.</text>
</comment>
<dbReference type="InterPro" id="IPR052008">
    <property type="entry name" value="Mitoribosomal_protein_bL33"/>
</dbReference>
<proteinExistence type="inferred from homology"/>
<comment type="subcellular location">
    <subcellularLocation>
        <location evidence="1">Mitochondrion</location>
    </subcellularLocation>
</comment>
<evidence type="ECO:0000256" key="7">
    <source>
        <dbReference type="SAM" id="MobiDB-lite"/>
    </source>
</evidence>
<gene>
    <name evidence="9" type="ORF">SODALDRAFT_362052</name>
</gene>
<evidence type="ECO:0000256" key="3">
    <source>
        <dbReference type="ARBA" id="ARBA00022980"/>
    </source>
</evidence>
<dbReference type="InterPro" id="IPR038584">
    <property type="entry name" value="Ribosomal_bL33_sf"/>
</dbReference>
<evidence type="ECO:0000256" key="8">
    <source>
        <dbReference type="SAM" id="Phobius"/>
    </source>
</evidence>
<evidence type="ECO:0000313" key="9">
    <source>
        <dbReference type="EMBL" id="ROT36264.1"/>
    </source>
</evidence>
<reference evidence="9 10" key="1">
    <citation type="journal article" date="2018" name="Mol. Ecol.">
        <title>The obligate alkalophilic soda-lake fungus Sodiomyces alkalinus has shifted to a protein diet.</title>
        <authorList>
            <person name="Grum-Grzhimaylo A.A."/>
            <person name="Falkoski D.L."/>
            <person name="van den Heuvel J."/>
            <person name="Valero-Jimenez C.A."/>
            <person name="Min B."/>
            <person name="Choi I.G."/>
            <person name="Lipzen A."/>
            <person name="Daum C.G."/>
            <person name="Aanen D.K."/>
            <person name="Tsang A."/>
            <person name="Henrissat B."/>
            <person name="Bilanenko E.N."/>
            <person name="de Vries R.P."/>
            <person name="van Kan J.A.L."/>
            <person name="Grigoriev I.V."/>
            <person name="Debets A.J.M."/>
        </authorList>
    </citation>
    <scope>NUCLEOTIDE SEQUENCE [LARGE SCALE GENOMIC DNA]</scope>
    <source>
        <strain evidence="9 10">F11</strain>
    </source>
</reference>